<dbReference type="Gene3D" id="3.30.420.240">
    <property type="match status" value="2"/>
</dbReference>
<sequence>MNKSSEKQERNPLQMVNDLVEVMRICDAEPQEFIERCLSIKTKNQQTVLLHLNTAQSLIYNRIKKLRALGKPIRMLILKARQEGVSTLCEGLIFERTARFENTNSLIVAHEPESTDAIFAMSKLFYDLLPTWAKPMRRYDNKKQMVFENPEEKTRSADPGLRSRMVIATADKVKVGRGLTLHNFHGSEVAFWKNAKDLMLSVLQAIPNLPNTSVFLESTANGFGGDGEYFYRSVQDALVGKSEFELMFLPWHLMPEYSTDFTSDKEKIKFSETLDEYERDLKTKAKLTLEQLNWRRWAIRNLCGGDIEKFKQEYPASIEEAFVASTKGVIPKQYIEAQSKFTRAPIRKLDDILIYEEPNPRHFYSLGADPSEGIGQDDSAITVIDKMTGREVGSYVGQIQNLYQRTVFDKVTNTKRKELGWKTTQTTKPLMVDDFIAGLRDEEIGLSSTATVSQMMTFVHTNESNRHGMGAETGQKDDCLISAMLAWQGLKELPSAMPKATKGRSMKLY</sequence>
<dbReference type="Proteomes" id="UP000033945">
    <property type="component" value="Unassembled WGS sequence"/>
</dbReference>
<protein>
    <recommendedName>
        <fullName evidence="3">Terminase large subunit gp17-like C-terminal domain-containing protein</fullName>
    </recommendedName>
</protein>
<organism evidence="1 2">
    <name type="scientific">Candidatus Giovannonibacteria bacterium GW2011_GWA2_44_26</name>
    <dbReference type="NCBI Taxonomy" id="1618648"/>
    <lineage>
        <taxon>Bacteria</taxon>
        <taxon>Candidatus Giovannoniibacteriota</taxon>
    </lineage>
</organism>
<dbReference type="EMBL" id="LCIT01000012">
    <property type="protein sequence ID" value="KKT62447.1"/>
    <property type="molecule type" value="Genomic_DNA"/>
</dbReference>
<dbReference type="InterPro" id="IPR027417">
    <property type="entry name" value="P-loop_NTPase"/>
</dbReference>
<accession>A0A0G1L1I1</accession>
<name>A0A0G1L1I1_9BACT</name>
<dbReference type="Gene3D" id="3.40.50.300">
    <property type="entry name" value="P-loop containing nucleotide triphosphate hydrolases"/>
    <property type="match status" value="1"/>
</dbReference>
<comment type="caution">
    <text evidence="1">The sequence shown here is derived from an EMBL/GenBank/DDBJ whole genome shotgun (WGS) entry which is preliminary data.</text>
</comment>
<evidence type="ECO:0000313" key="1">
    <source>
        <dbReference type="EMBL" id="KKT62447.1"/>
    </source>
</evidence>
<dbReference type="AlphaFoldDB" id="A0A0G1L1I1"/>
<proteinExistence type="predicted"/>
<gene>
    <name evidence="1" type="ORF">UW55_C0012G0007</name>
</gene>
<evidence type="ECO:0008006" key="3">
    <source>
        <dbReference type="Google" id="ProtNLM"/>
    </source>
</evidence>
<evidence type="ECO:0000313" key="2">
    <source>
        <dbReference type="Proteomes" id="UP000033945"/>
    </source>
</evidence>
<reference evidence="1 2" key="1">
    <citation type="journal article" date="2015" name="Nature">
        <title>rRNA introns, odd ribosomes, and small enigmatic genomes across a large radiation of phyla.</title>
        <authorList>
            <person name="Brown C.T."/>
            <person name="Hug L.A."/>
            <person name="Thomas B.C."/>
            <person name="Sharon I."/>
            <person name="Castelle C.J."/>
            <person name="Singh A."/>
            <person name="Wilkins M.J."/>
            <person name="Williams K.H."/>
            <person name="Banfield J.F."/>
        </authorList>
    </citation>
    <scope>NUCLEOTIDE SEQUENCE [LARGE SCALE GENOMIC DNA]</scope>
</reference>